<dbReference type="Gene3D" id="1.25.40.10">
    <property type="entry name" value="Tetratricopeptide repeat domain"/>
    <property type="match status" value="1"/>
</dbReference>
<dbReference type="PANTHER" id="PTHR47926:SF359">
    <property type="entry name" value="PENTACOTRIPEPTIDE-REPEAT REGION OF PRORP DOMAIN-CONTAINING PROTEIN"/>
    <property type="match status" value="1"/>
</dbReference>
<accession>A0A820RK32</accession>
<evidence type="ECO:0000313" key="2">
    <source>
        <dbReference type="Proteomes" id="UP000663868"/>
    </source>
</evidence>
<dbReference type="Pfam" id="PF01535">
    <property type="entry name" value="PPR"/>
    <property type="match status" value="2"/>
</dbReference>
<gene>
    <name evidence="1" type="ORF">KXQ929_LOCUS53178</name>
</gene>
<dbReference type="GO" id="GO:0009451">
    <property type="term" value="P:RNA modification"/>
    <property type="evidence" value="ECO:0007669"/>
    <property type="project" value="InterPro"/>
</dbReference>
<proteinExistence type="predicted"/>
<sequence>SIEIPKSFRSNPLLIASLLDALMKCGDTKQAESLFDKTTNKTIQMYGAMMNGFNLENNPFKTLDLFNKMKVDNIKGNIIIFHCVIRALSQIGDYKLSQLIIEQIPNYFFVNNHIQYALIDMWVMFN</sequence>
<dbReference type="AlphaFoldDB" id="A0A820RK32"/>
<dbReference type="PANTHER" id="PTHR47926">
    <property type="entry name" value="PENTATRICOPEPTIDE REPEAT-CONTAINING PROTEIN"/>
    <property type="match status" value="1"/>
</dbReference>
<dbReference type="NCBIfam" id="TIGR00756">
    <property type="entry name" value="PPR"/>
    <property type="match status" value="1"/>
</dbReference>
<dbReference type="EMBL" id="CAJOBB010029550">
    <property type="protein sequence ID" value="CAF4437669.1"/>
    <property type="molecule type" value="Genomic_DNA"/>
</dbReference>
<evidence type="ECO:0008006" key="3">
    <source>
        <dbReference type="Google" id="ProtNLM"/>
    </source>
</evidence>
<evidence type="ECO:0000313" key="1">
    <source>
        <dbReference type="EMBL" id="CAF4437669.1"/>
    </source>
</evidence>
<dbReference type="Proteomes" id="UP000663868">
    <property type="component" value="Unassembled WGS sequence"/>
</dbReference>
<comment type="caution">
    <text evidence="1">The sequence shown here is derived from an EMBL/GenBank/DDBJ whole genome shotgun (WGS) entry which is preliminary data.</text>
</comment>
<reference evidence="1" key="1">
    <citation type="submission" date="2021-02" db="EMBL/GenBank/DDBJ databases">
        <authorList>
            <person name="Nowell W R."/>
        </authorList>
    </citation>
    <scope>NUCLEOTIDE SEQUENCE</scope>
</reference>
<name>A0A820RK32_9BILA</name>
<organism evidence="1 2">
    <name type="scientific">Adineta steineri</name>
    <dbReference type="NCBI Taxonomy" id="433720"/>
    <lineage>
        <taxon>Eukaryota</taxon>
        <taxon>Metazoa</taxon>
        <taxon>Spiralia</taxon>
        <taxon>Gnathifera</taxon>
        <taxon>Rotifera</taxon>
        <taxon>Eurotatoria</taxon>
        <taxon>Bdelloidea</taxon>
        <taxon>Adinetida</taxon>
        <taxon>Adinetidae</taxon>
        <taxon>Adineta</taxon>
    </lineage>
</organism>
<feature type="non-terminal residue" evidence="1">
    <location>
        <position position="1"/>
    </location>
</feature>
<dbReference type="InterPro" id="IPR011990">
    <property type="entry name" value="TPR-like_helical_dom_sf"/>
</dbReference>
<dbReference type="InterPro" id="IPR002885">
    <property type="entry name" value="PPR_rpt"/>
</dbReference>
<dbReference type="InterPro" id="IPR046960">
    <property type="entry name" value="PPR_At4g14850-like_plant"/>
</dbReference>
<dbReference type="GO" id="GO:0003723">
    <property type="term" value="F:RNA binding"/>
    <property type="evidence" value="ECO:0007669"/>
    <property type="project" value="InterPro"/>
</dbReference>
<protein>
    <recommendedName>
        <fullName evidence="3">Pentatricopeptide repeat-containing protein</fullName>
    </recommendedName>
</protein>